<dbReference type="SUPFAM" id="SSF55166">
    <property type="entry name" value="Hedgehog/DD-peptidase"/>
    <property type="match status" value="1"/>
</dbReference>
<dbReference type="InterPro" id="IPR058193">
    <property type="entry name" value="VanY/YodJ_core_dom"/>
</dbReference>
<reference evidence="5 6" key="1">
    <citation type="journal article" date="2008" name="Proc. Natl. Acad. Sci. U.S.A.">
        <title>Niche adaptation and genome expansion in the chlorophyll d-producing cyanobacterium Acaryochloris marina.</title>
        <authorList>
            <person name="Swingley W.D."/>
            <person name="Chen M."/>
            <person name="Cheung P.C."/>
            <person name="Conrad A.L."/>
            <person name="Dejesa L.C."/>
            <person name="Hao J."/>
            <person name="Honchak B.M."/>
            <person name="Karbach L.E."/>
            <person name="Kurdoglu A."/>
            <person name="Lahiri S."/>
            <person name="Mastrian S.D."/>
            <person name="Miyashita H."/>
            <person name="Page L."/>
            <person name="Ramakrishna P."/>
            <person name="Satoh S."/>
            <person name="Sattley W.M."/>
            <person name="Shimada Y."/>
            <person name="Taylor H.L."/>
            <person name="Tomo T."/>
            <person name="Tsuchiya T."/>
            <person name="Wang Z.T."/>
            <person name="Raymond J."/>
            <person name="Mimuro M."/>
            <person name="Blankenship R.E."/>
            <person name="Touchman J.W."/>
        </authorList>
    </citation>
    <scope>NUCLEOTIDE SEQUENCE [LARGE SCALE GENOMIC DNA]</scope>
    <source>
        <strain evidence="6">MBIC 11017</strain>
        <plasmid evidence="6">Plasmid pREB1</plasmid>
    </source>
</reference>
<dbReference type="HOGENOM" id="CLU_288312_0_0_3"/>
<protein>
    <submittedName>
        <fullName evidence="5">D-alanyl-D-alanine carboxypeptidase, putative</fullName>
    </submittedName>
</protein>
<gene>
    <name evidence="5" type="primary">dacB</name>
    <name evidence="5" type="ordered locus">AM1_A0022</name>
</gene>
<evidence type="ECO:0000256" key="2">
    <source>
        <dbReference type="SAM" id="SignalP"/>
    </source>
</evidence>
<dbReference type="InterPro" id="IPR011055">
    <property type="entry name" value="Dup_hybrid_motif"/>
</dbReference>
<geneLocation type="plasmid" evidence="5 6">
    <name>pREB1</name>
</geneLocation>
<dbReference type="InterPro" id="IPR052179">
    <property type="entry name" value="DD-CPase-like"/>
</dbReference>
<evidence type="ECO:0000313" key="5">
    <source>
        <dbReference type="EMBL" id="ABW31531.1"/>
    </source>
</evidence>
<evidence type="ECO:0000256" key="1">
    <source>
        <dbReference type="SAM" id="MobiDB-lite"/>
    </source>
</evidence>
<dbReference type="KEGG" id="amr:AM1_A0022"/>
<dbReference type="GO" id="GO:0004180">
    <property type="term" value="F:carboxypeptidase activity"/>
    <property type="evidence" value="ECO:0007669"/>
    <property type="project" value="UniProtKB-KW"/>
</dbReference>
<keyword evidence="5" id="KW-0614">Plasmid</keyword>
<evidence type="ECO:0000313" key="6">
    <source>
        <dbReference type="Proteomes" id="UP000000268"/>
    </source>
</evidence>
<dbReference type="GO" id="GO:0006508">
    <property type="term" value="P:proteolysis"/>
    <property type="evidence" value="ECO:0007669"/>
    <property type="project" value="InterPro"/>
</dbReference>
<dbReference type="Pfam" id="PF01551">
    <property type="entry name" value="Peptidase_M23"/>
    <property type="match status" value="1"/>
</dbReference>
<dbReference type="InterPro" id="IPR009045">
    <property type="entry name" value="Zn_M74/Hedgehog-like"/>
</dbReference>
<feature type="domain" description="D-alanyl-D-alanine carboxypeptidase-like core" evidence="4">
    <location>
        <begin position="618"/>
        <end position="742"/>
    </location>
</feature>
<feature type="signal peptide" evidence="2">
    <location>
        <begin position="1"/>
        <end position="38"/>
    </location>
</feature>
<feature type="chain" id="PRO_5002731246" evidence="2">
    <location>
        <begin position="39"/>
        <end position="1082"/>
    </location>
</feature>
<keyword evidence="2" id="KW-0732">Signal</keyword>
<keyword evidence="5" id="KW-0645">Protease</keyword>
<sequence>MLAVHSFIAPQHFPMKKKLIAMALAGLPTLTQIAPALAQQQQQTAALSPDTPVNLPGLYYDPDPGPSPTFRQLTTAEQAGYVEIPPLPNGVQLPYQVDRAWPQGATPDQILKFGDLQQNPVTASFTKLTLRDISAKQGTDIAGLPIGDVPLVYGLTVDEIDKLYTKINNGEKITVDDAAPAIQAALGVLYDPSQAGKQLQQAALTTGEKVLITRLSKIPAFKGIPLQDLARGNWQGVISKAEQIQLAGIGKKIGPTLKKLPVNQVVPLVGDAINGNWQQVRKRAQAYILAKGTDVAVKEVIKAVPELKNLPLGAVPDLVNQPIEQTLPKIADMAIEEIPGAKDKTINSVPGLSEIPIDKLPFDLAFSFFAGDLFARFDIAYSGVEGPEEPSIQHSLSGGSENQKFRPIKCTLGQTQNQRADNCPHFEMRKFISSPVAQATGDDDIEGKQWVQGDSGGKNGQGVKGGKGLLKWVNGGWEPAGIHPFGVNSHTKFVLKKITEYPDQKSTAKLSVAFQFCVMIPLLGQQCTPHFLVIPTPYVVKEDGLFLVASRRNLPASLARLRNQTLAAGVYCDPDQIIATAGQSDAGAANTKYGHLPYEETDEQLYEVTAVDGATVGLTQDAASAFEQMRADAAAQGLDIKAVSGFRDRKLQEELFSDQVAEQGSPEAAAKISAPAGHSEHHTGLAVDVGNNANPYLNESWANTPEYAWMQQNAGKYGFELSFPKGNSQGVSYEPWHWRYVGTDQAAATFNNSASNSQSQGSSTHSAPADPDHNLRQYLARIRIGESTDGTNWRPNPKTGAYGIYQFTPESRQSLLQRTGLDGWTRDRAVAAQAAVEWIKIIGAEKNVDLIGAIQRGNFALADRVLSPWQWTSLPGGPEESEVWSNPANFEKYGSTGDASTNAPATVASAGVPCKPSQVAGVPGSPGAIASNLNGQLGPFVQGDGITTGQFDLPTEYPITSPYGPRSLGFHRGIDYGTPIGSEIRASDGGVVTAVKVDCPQQGHLESRCGGGYGNFVFIQHSSGYVTVYGHLSATNVQIGDPVKQGQVIALSGNSGRTTGPHLHFEIRDPSGQRLNPANFLY</sequence>
<accession>A8ZK31</accession>
<keyword evidence="6" id="KW-1185">Reference proteome</keyword>
<dbReference type="InterPro" id="IPR016047">
    <property type="entry name" value="M23ase_b-sheet_dom"/>
</dbReference>
<keyword evidence="5" id="KW-0121">Carboxypeptidase</keyword>
<name>A8ZK31_ACAM1</name>
<dbReference type="Gene3D" id="3.30.1380.10">
    <property type="match status" value="1"/>
</dbReference>
<dbReference type="Pfam" id="PF02557">
    <property type="entry name" value="VanY"/>
    <property type="match status" value="1"/>
</dbReference>
<dbReference type="Gene3D" id="2.70.70.10">
    <property type="entry name" value="Glucose Permease (Domain IIA)"/>
    <property type="match status" value="1"/>
</dbReference>
<dbReference type="PANTHER" id="PTHR34385">
    <property type="entry name" value="D-ALANYL-D-ALANINE CARBOXYPEPTIDASE"/>
    <property type="match status" value="1"/>
</dbReference>
<evidence type="ECO:0000259" key="4">
    <source>
        <dbReference type="Pfam" id="PF02557"/>
    </source>
</evidence>
<evidence type="ECO:0000259" key="3">
    <source>
        <dbReference type="Pfam" id="PF01551"/>
    </source>
</evidence>
<dbReference type="PANTHER" id="PTHR34385:SF1">
    <property type="entry name" value="PEPTIDOGLYCAN L-ALANYL-D-GLUTAMATE ENDOPEPTIDASE CWLK"/>
    <property type="match status" value="1"/>
</dbReference>
<organism evidence="5 6">
    <name type="scientific">Acaryochloris marina (strain MBIC 11017)</name>
    <dbReference type="NCBI Taxonomy" id="329726"/>
    <lineage>
        <taxon>Bacteria</taxon>
        <taxon>Bacillati</taxon>
        <taxon>Cyanobacteriota</taxon>
        <taxon>Cyanophyceae</taxon>
        <taxon>Acaryochloridales</taxon>
        <taxon>Acaryochloridaceae</taxon>
        <taxon>Acaryochloris</taxon>
    </lineage>
</organism>
<dbReference type="AlphaFoldDB" id="A8ZK31"/>
<feature type="domain" description="M23ase beta-sheet core" evidence="3">
    <location>
        <begin position="970"/>
        <end position="1077"/>
    </location>
</feature>
<feature type="compositionally biased region" description="Low complexity" evidence="1">
    <location>
        <begin position="752"/>
        <end position="767"/>
    </location>
</feature>
<proteinExistence type="predicted"/>
<keyword evidence="5" id="KW-0378">Hydrolase</keyword>
<dbReference type="SUPFAM" id="SSF51261">
    <property type="entry name" value="Duplicated hybrid motif"/>
    <property type="match status" value="1"/>
</dbReference>
<dbReference type="EMBL" id="CP000838">
    <property type="protein sequence ID" value="ABW31531.1"/>
    <property type="molecule type" value="Genomic_DNA"/>
</dbReference>
<dbReference type="CDD" id="cd12797">
    <property type="entry name" value="M23_peptidase"/>
    <property type="match status" value="1"/>
</dbReference>
<dbReference type="InterPro" id="IPR003709">
    <property type="entry name" value="VanY-like_core_dom"/>
</dbReference>
<dbReference type="CDD" id="cd14852">
    <property type="entry name" value="LD-carboxypeptidase"/>
    <property type="match status" value="1"/>
</dbReference>
<dbReference type="Proteomes" id="UP000000268">
    <property type="component" value="Plasmid pREB1"/>
</dbReference>
<feature type="region of interest" description="Disordered" evidence="1">
    <location>
        <begin position="752"/>
        <end position="772"/>
    </location>
</feature>